<dbReference type="InterPro" id="IPR037439">
    <property type="entry name" value="Branching_enzy"/>
</dbReference>
<dbReference type="GO" id="GO:0004553">
    <property type="term" value="F:hydrolase activity, hydrolyzing O-glycosyl compounds"/>
    <property type="evidence" value="ECO:0007669"/>
    <property type="project" value="InterPro"/>
</dbReference>
<keyword evidence="10" id="KW-1185">Reference proteome</keyword>
<evidence type="ECO:0000256" key="2">
    <source>
        <dbReference type="ARBA" id="ARBA00002953"/>
    </source>
</evidence>
<comment type="similarity">
    <text evidence="3">Belongs to the glycosyl hydrolase 13 family. GlgB subfamily.</text>
</comment>
<dbReference type="Gene3D" id="2.60.40.10">
    <property type="entry name" value="Immunoglobulins"/>
    <property type="match status" value="1"/>
</dbReference>
<dbReference type="GO" id="GO:0003844">
    <property type="term" value="F:1,4-alpha-glucan branching enzyme activity"/>
    <property type="evidence" value="ECO:0007669"/>
    <property type="project" value="UniProtKB-EC"/>
</dbReference>
<dbReference type="RefSeq" id="WP_218922338.1">
    <property type="nucleotide sequence ID" value="NZ_CP017641.1"/>
</dbReference>
<dbReference type="EC" id="2.4.1.18" evidence="4"/>
<evidence type="ECO:0000259" key="8">
    <source>
        <dbReference type="SMART" id="SM00642"/>
    </source>
</evidence>
<protein>
    <recommendedName>
        <fullName evidence="4">1,4-alpha-glucan branching enzyme</fullName>
        <ecNumber evidence="4">2.4.1.18</ecNumber>
    </recommendedName>
</protein>
<feature type="active site" description="Nucleophile" evidence="7">
    <location>
        <position position="285"/>
    </location>
</feature>
<evidence type="ECO:0000256" key="5">
    <source>
        <dbReference type="ARBA" id="ARBA00022679"/>
    </source>
</evidence>
<dbReference type="GO" id="GO:0043169">
    <property type="term" value="F:cation binding"/>
    <property type="evidence" value="ECO:0007669"/>
    <property type="project" value="InterPro"/>
</dbReference>
<sequence length="610" mass="68380">MSAVLEPTSRVEGMGAILFDKGVAFRVWAPHADAVAVIGDFNDWKNDLPMQSEGNGYWYAESSEASVGDEYKFVIANGEQRIERIDPYAREVTNSVGNAVVHDPEFDWDQDDFQIANHNELVIYELHVGTFNRSTPDVPGQFSDAIERLPHLRKLGVNAVEIMPVAEFAGDFSWGYNPAHIFAIEQAYGGPRAFKEFVKAAHAAGIAVIMDVVYNHFGPSDLDLWQFDGWSENGKGGIYFYNDDRSNTPWGDTRPDYGRDEVRRFIHDNAMMWLNEYRVDGLRYDMTAYIRKVDVVAPSDIPEGWSLMQWINGDVAAKFPGKLLVAEDLQSDSYLTRQIDEGGAGFSAQWDANFVHPIRDVVQQIEDSDRNMETVRNAITFRYNHDAFERVIYSESHDEIANGKSRVPEEITPGHADSRFAQKRSVLAAGLVMTAPGIPMLMQGQELLEDGWFDDGDPLDWDRAKDFKGIADVYRDLIALRLNSQGTTRGLTGQHVNVHHVNNADKLIAFHRWMDGGDGDDVVVVVNFADQARDNYEVGFPSTGDWILRFNSDRKSYSEDFAGHETHKVAAKASSRDGYPATAALSIGNYAVQIYSKDRGQASATAERTM</sequence>
<dbReference type="InterPro" id="IPR006047">
    <property type="entry name" value="GH13_cat_dom"/>
</dbReference>
<keyword evidence="6" id="KW-0119">Carbohydrate metabolism</keyword>
<dbReference type="InterPro" id="IPR017853">
    <property type="entry name" value="GH"/>
</dbReference>
<dbReference type="InterPro" id="IPR004193">
    <property type="entry name" value="Glyco_hydro_13_N"/>
</dbReference>
<dbReference type="CDD" id="cd02855">
    <property type="entry name" value="E_set_GBE_prok_N"/>
    <property type="match status" value="1"/>
</dbReference>
<dbReference type="GO" id="GO:0005978">
    <property type="term" value="P:glycogen biosynthetic process"/>
    <property type="evidence" value="ECO:0007669"/>
    <property type="project" value="InterPro"/>
</dbReference>
<evidence type="ECO:0000313" key="9">
    <source>
        <dbReference type="EMBL" id="APZ96542.1"/>
    </source>
</evidence>
<dbReference type="SUPFAM" id="SSF51011">
    <property type="entry name" value="Glycosyl hydrolase domain"/>
    <property type="match status" value="1"/>
</dbReference>
<dbReference type="Gene3D" id="2.60.40.1180">
    <property type="entry name" value="Golgi alpha-mannosidase II"/>
    <property type="match status" value="1"/>
</dbReference>
<feature type="domain" description="Glycosyl hydrolase family 13 catalytic" evidence="8">
    <location>
        <begin position="125"/>
        <end position="481"/>
    </location>
</feature>
<dbReference type="KEGG" id="fmr:Fuma_06211"/>
<proteinExistence type="inferred from homology"/>
<keyword evidence="9" id="KW-0328">Glycosyltransferase</keyword>
<dbReference type="Gene3D" id="3.20.20.80">
    <property type="entry name" value="Glycosidases"/>
    <property type="match status" value="1"/>
</dbReference>
<dbReference type="PIRSF" id="PIRSF000463">
    <property type="entry name" value="GlgB"/>
    <property type="match status" value="1"/>
</dbReference>
<comment type="function">
    <text evidence="2">Catalyzes the formation of the alpha-1,6-glucosidic linkages in glycogen by scission of a 1,4-alpha-linked oligosaccharide from growing alpha-1,4-glucan chains and the subsequent attachment of the oligosaccharide to the alpha-1,6 position.</text>
</comment>
<keyword evidence="5 9" id="KW-0808">Transferase</keyword>
<dbReference type="InterPro" id="IPR006048">
    <property type="entry name" value="A-amylase/branching_C"/>
</dbReference>
<dbReference type="PANTHER" id="PTHR43651">
    <property type="entry name" value="1,4-ALPHA-GLUCAN-BRANCHING ENZYME"/>
    <property type="match status" value="1"/>
</dbReference>
<dbReference type="PANTHER" id="PTHR43651:SF11">
    <property type="entry name" value="MALTO-OLIGOSYLTREHALOSE TREHALOHYDROLASE"/>
    <property type="match status" value="1"/>
</dbReference>
<dbReference type="Pfam" id="PF02806">
    <property type="entry name" value="Alpha-amylase_C"/>
    <property type="match status" value="1"/>
</dbReference>
<evidence type="ECO:0000256" key="6">
    <source>
        <dbReference type="ARBA" id="ARBA00023277"/>
    </source>
</evidence>
<dbReference type="SUPFAM" id="SSF51445">
    <property type="entry name" value="(Trans)glycosidases"/>
    <property type="match status" value="1"/>
</dbReference>
<comment type="catalytic activity">
    <reaction evidence="1">
        <text>Transfers a segment of a (1-&gt;4)-alpha-D-glucan chain to a primary hydroxy group in a similar glucan chain.</text>
        <dbReference type="EC" id="2.4.1.18"/>
    </reaction>
</comment>
<dbReference type="EMBL" id="CP017641">
    <property type="protein sequence ID" value="APZ96542.1"/>
    <property type="molecule type" value="Genomic_DNA"/>
</dbReference>
<dbReference type="SUPFAM" id="SSF81296">
    <property type="entry name" value="E set domains"/>
    <property type="match status" value="1"/>
</dbReference>
<feature type="active site" description="Proton donor" evidence="7">
    <location>
        <position position="327"/>
    </location>
</feature>
<dbReference type="Proteomes" id="UP000187735">
    <property type="component" value="Chromosome"/>
</dbReference>
<organism evidence="9 10">
    <name type="scientific">Fuerstiella marisgermanici</name>
    <dbReference type="NCBI Taxonomy" id="1891926"/>
    <lineage>
        <taxon>Bacteria</taxon>
        <taxon>Pseudomonadati</taxon>
        <taxon>Planctomycetota</taxon>
        <taxon>Planctomycetia</taxon>
        <taxon>Planctomycetales</taxon>
        <taxon>Planctomycetaceae</taxon>
        <taxon>Fuerstiella</taxon>
    </lineage>
</organism>
<dbReference type="InterPro" id="IPR044143">
    <property type="entry name" value="GlgB_N_E_set_prok"/>
</dbReference>
<dbReference type="AlphaFoldDB" id="A0A1P8WR52"/>
<dbReference type="CDD" id="cd11325">
    <property type="entry name" value="AmyAc_GTHase"/>
    <property type="match status" value="1"/>
</dbReference>
<dbReference type="STRING" id="1891926.Fuma_06211"/>
<dbReference type="Pfam" id="PF02922">
    <property type="entry name" value="CBM_48"/>
    <property type="match status" value="1"/>
</dbReference>
<evidence type="ECO:0000256" key="4">
    <source>
        <dbReference type="ARBA" id="ARBA00012541"/>
    </source>
</evidence>
<dbReference type="SMART" id="SM00642">
    <property type="entry name" value="Aamy"/>
    <property type="match status" value="1"/>
</dbReference>
<name>A0A1P8WR52_9PLAN</name>
<accession>A0A1P8WR52</accession>
<gene>
    <name evidence="9" type="primary">glgB_1</name>
    <name evidence="9" type="ORF">Fuma_06211</name>
</gene>
<evidence type="ECO:0000256" key="1">
    <source>
        <dbReference type="ARBA" id="ARBA00000826"/>
    </source>
</evidence>
<dbReference type="InterPro" id="IPR013783">
    <property type="entry name" value="Ig-like_fold"/>
</dbReference>
<dbReference type="InterPro" id="IPR014756">
    <property type="entry name" value="Ig_E-set"/>
</dbReference>
<dbReference type="Pfam" id="PF00128">
    <property type="entry name" value="Alpha-amylase"/>
    <property type="match status" value="1"/>
</dbReference>
<evidence type="ECO:0000256" key="3">
    <source>
        <dbReference type="ARBA" id="ARBA00009000"/>
    </source>
</evidence>
<dbReference type="InterPro" id="IPR013780">
    <property type="entry name" value="Glyco_hydro_b"/>
</dbReference>
<evidence type="ECO:0000256" key="7">
    <source>
        <dbReference type="PIRSR" id="PIRSR000463-1"/>
    </source>
</evidence>
<evidence type="ECO:0000313" key="10">
    <source>
        <dbReference type="Proteomes" id="UP000187735"/>
    </source>
</evidence>
<reference evidence="9 10" key="1">
    <citation type="journal article" date="2016" name="Front. Microbiol.">
        <title>Fuerstia marisgermanicae gen. nov., sp. nov., an Unusual Member of the Phylum Planctomycetes from the German Wadden Sea.</title>
        <authorList>
            <person name="Kohn T."/>
            <person name="Heuer A."/>
            <person name="Jogler M."/>
            <person name="Vollmers J."/>
            <person name="Boedeker C."/>
            <person name="Bunk B."/>
            <person name="Rast P."/>
            <person name="Borchert D."/>
            <person name="Glockner I."/>
            <person name="Freese H.M."/>
            <person name="Klenk H.P."/>
            <person name="Overmann J."/>
            <person name="Kaster A.K."/>
            <person name="Rohde M."/>
            <person name="Wiegand S."/>
            <person name="Jogler C."/>
        </authorList>
    </citation>
    <scope>NUCLEOTIDE SEQUENCE [LARGE SCALE GENOMIC DNA]</scope>
    <source>
        <strain evidence="9 10">NH11</strain>
    </source>
</reference>